<feature type="non-terminal residue" evidence="2">
    <location>
        <position position="85"/>
    </location>
</feature>
<protein>
    <submittedName>
        <fullName evidence="2">Uncharacterized protein</fullName>
    </submittedName>
</protein>
<keyword evidence="3" id="KW-1185">Reference proteome</keyword>
<feature type="region of interest" description="Disordered" evidence="1">
    <location>
        <begin position="39"/>
        <end position="58"/>
    </location>
</feature>
<dbReference type="EMBL" id="AGNL01007656">
    <property type="protein sequence ID" value="EJK71092.1"/>
    <property type="molecule type" value="Genomic_DNA"/>
</dbReference>
<reference evidence="2 3" key="1">
    <citation type="journal article" date="2012" name="Genome Biol.">
        <title>Genome and low-iron response of an oceanic diatom adapted to chronic iron limitation.</title>
        <authorList>
            <person name="Lommer M."/>
            <person name="Specht M."/>
            <person name="Roy A.S."/>
            <person name="Kraemer L."/>
            <person name="Andreson R."/>
            <person name="Gutowska M.A."/>
            <person name="Wolf J."/>
            <person name="Bergner S.V."/>
            <person name="Schilhabel M.B."/>
            <person name="Klostermeier U.C."/>
            <person name="Beiko R.G."/>
            <person name="Rosenstiel P."/>
            <person name="Hippler M."/>
            <person name="Laroche J."/>
        </authorList>
    </citation>
    <scope>NUCLEOTIDE SEQUENCE [LARGE SCALE GENOMIC DNA]</scope>
    <source>
        <strain evidence="2 3">CCMP1005</strain>
    </source>
</reference>
<organism evidence="2 3">
    <name type="scientific">Thalassiosira oceanica</name>
    <name type="common">Marine diatom</name>
    <dbReference type="NCBI Taxonomy" id="159749"/>
    <lineage>
        <taxon>Eukaryota</taxon>
        <taxon>Sar</taxon>
        <taxon>Stramenopiles</taxon>
        <taxon>Ochrophyta</taxon>
        <taxon>Bacillariophyta</taxon>
        <taxon>Coscinodiscophyceae</taxon>
        <taxon>Thalassiosirophycidae</taxon>
        <taxon>Thalassiosirales</taxon>
        <taxon>Thalassiosiraceae</taxon>
        <taxon>Thalassiosira</taxon>
    </lineage>
</organism>
<evidence type="ECO:0000256" key="1">
    <source>
        <dbReference type="SAM" id="MobiDB-lite"/>
    </source>
</evidence>
<evidence type="ECO:0000313" key="2">
    <source>
        <dbReference type="EMBL" id="EJK71092.1"/>
    </source>
</evidence>
<dbReference type="AlphaFoldDB" id="K0TKB3"/>
<dbReference type="Proteomes" id="UP000266841">
    <property type="component" value="Unassembled WGS sequence"/>
</dbReference>
<name>K0TKB3_THAOC</name>
<evidence type="ECO:0000313" key="3">
    <source>
        <dbReference type="Proteomes" id="UP000266841"/>
    </source>
</evidence>
<comment type="caution">
    <text evidence="2">The sequence shown here is derived from an EMBL/GenBank/DDBJ whole genome shotgun (WGS) entry which is preliminary data.</text>
</comment>
<sequence length="85" mass="9752">MSMEIPEEGAETQNSIKSIIRRKKELERDTMRAAQLEQERLLANERPQSLANGDDGRRAIMKQRVQEIRSELGKLSTEQAEIEKG</sequence>
<proteinExistence type="predicted"/>
<dbReference type="eggNOG" id="ENOG502QZG2">
    <property type="taxonomic scope" value="Eukaryota"/>
</dbReference>
<gene>
    <name evidence="2" type="ORF">THAOC_07499</name>
</gene>
<accession>K0TKB3</accession>